<evidence type="ECO:0000256" key="7">
    <source>
        <dbReference type="SAM" id="Phobius"/>
    </source>
</evidence>
<dbReference type="FunFam" id="2.60.370.10:FF:000001">
    <property type="entry name" value="COX11 cytochrome c oxidase assembly homolog"/>
    <property type="match status" value="1"/>
</dbReference>
<dbReference type="GO" id="GO:0005743">
    <property type="term" value="C:mitochondrial inner membrane"/>
    <property type="evidence" value="ECO:0007669"/>
    <property type="project" value="UniProtKB-SubCell"/>
</dbReference>
<dbReference type="InterPro" id="IPR007533">
    <property type="entry name" value="Cyt_c_oxidase_assmbl_CtaG"/>
</dbReference>
<comment type="caution">
    <text evidence="8">The sequence shown here is derived from an EMBL/GenBank/DDBJ whole genome shotgun (WGS) entry which is preliminary data.</text>
</comment>
<evidence type="ECO:0000256" key="1">
    <source>
        <dbReference type="ARBA" id="ARBA00004007"/>
    </source>
</evidence>
<evidence type="ECO:0000256" key="5">
    <source>
        <dbReference type="ARBA" id="ARBA00023136"/>
    </source>
</evidence>
<organism evidence="8 9">
    <name type="scientific">Phanerochaete sordida</name>
    <dbReference type="NCBI Taxonomy" id="48140"/>
    <lineage>
        <taxon>Eukaryota</taxon>
        <taxon>Fungi</taxon>
        <taxon>Dikarya</taxon>
        <taxon>Basidiomycota</taxon>
        <taxon>Agaricomycotina</taxon>
        <taxon>Agaricomycetes</taxon>
        <taxon>Polyporales</taxon>
        <taxon>Phanerochaetaceae</taxon>
        <taxon>Phanerochaete</taxon>
    </lineage>
</organism>
<dbReference type="SUPFAM" id="SSF110111">
    <property type="entry name" value="Ctag/Cox11"/>
    <property type="match status" value="1"/>
</dbReference>
<dbReference type="Proteomes" id="UP000703269">
    <property type="component" value="Unassembled WGS sequence"/>
</dbReference>
<feature type="compositionally biased region" description="Basic and acidic residues" evidence="6">
    <location>
        <begin position="284"/>
        <end position="301"/>
    </location>
</feature>
<dbReference type="PANTHER" id="PTHR21320:SF3">
    <property type="entry name" value="CYTOCHROME C OXIDASE ASSEMBLY PROTEIN COX11, MITOCHONDRIAL-RELATED"/>
    <property type="match status" value="1"/>
</dbReference>
<dbReference type="InterPro" id="IPR023471">
    <property type="entry name" value="CtaG/Cox11_dom_sf"/>
</dbReference>
<evidence type="ECO:0000313" key="8">
    <source>
        <dbReference type="EMBL" id="GJE88629.1"/>
    </source>
</evidence>
<dbReference type="GO" id="GO:0005507">
    <property type="term" value="F:copper ion binding"/>
    <property type="evidence" value="ECO:0007669"/>
    <property type="project" value="InterPro"/>
</dbReference>
<dbReference type="Gene3D" id="2.60.370.10">
    <property type="entry name" value="Ctag/Cox11"/>
    <property type="match status" value="1"/>
</dbReference>
<keyword evidence="3 7" id="KW-0812">Transmembrane</keyword>
<keyword evidence="9" id="KW-1185">Reference proteome</keyword>
<evidence type="ECO:0000313" key="9">
    <source>
        <dbReference type="Proteomes" id="UP000703269"/>
    </source>
</evidence>
<evidence type="ECO:0000256" key="6">
    <source>
        <dbReference type="SAM" id="MobiDB-lite"/>
    </source>
</evidence>
<keyword evidence="4 7" id="KW-1133">Transmembrane helix</keyword>
<accession>A0A9P3LBJ7</accession>
<feature type="compositionally biased region" description="Low complexity" evidence="6">
    <location>
        <begin position="53"/>
        <end position="62"/>
    </location>
</feature>
<name>A0A9P3LBJ7_9APHY</name>
<comment type="function">
    <text evidence="1">Exerts its effect at some terminal stage of cytochrome c oxidase synthesis, probably by being involved in the insertion of the copper B into subunit I.</text>
</comment>
<gene>
    <name evidence="8" type="ORF">PsYK624_047120</name>
</gene>
<dbReference type="NCBIfam" id="NF003465">
    <property type="entry name" value="PRK05089.1"/>
    <property type="match status" value="1"/>
</dbReference>
<dbReference type="Pfam" id="PF04442">
    <property type="entry name" value="CtaG_Cox11"/>
    <property type="match status" value="1"/>
</dbReference>
<feature type="region of interest" description="Disordered" evidence="6">
    <location>
        <begin position="39"/>
        <end position="78"/>
    </location>
</feature>
<evidence type="ECO:0000256" key="4">
    <source>
        <dbReference type="ARBA" id="ARBA00022989"/>
    </source>
</evidence>
<reference evidence="8 9" key="1">
    <citation type="submission" date="2021-08" db="EMBL/GenBank/DDBJ databases">
        <title>Draft Genome Sequence of Phanerochaete sordida strain YK-624.</title>
        <authorList>
            <person name="Mori T."/>
            <person name="Dohra H."/>
            <person name="Suzuki T."/>
            <person name="Kawagishi H."/>
            <person name="Hirai H."/>
        </authorList>
    </citation>
    <scope>NUCLEOTIDE SEQUENCE [LARGE SCALE GENOMIC DNA]</scope>
    <source>
        <strain evidence="8 9">YK-624</strain>
    </source>
</reference>
<dbReference type="OrthoDB" id="1704689at2759"/>
<feature type="transmembrane region" description="Helical" evidence="7">
    <location>
        <begin position="90"/>
        <end position="109"/>
    </location>
</feature>
<dbReference type="HAMAP" id="MF_00155">
    <property type="entry name" value="CtaG"/>
    <property type="match status" value="1"/>
</dbReference>
<comment type="subcellular location">
    <subcellularLocation>
        <location evidence="2">Mitochondrion inner membrane</location>
        <topology evidence="2">Single-pass membrane protein</topology>
        <orientation evidence="2">Intermembrane side</orientation>
    </subcellularLocation>
</comment>
<proteinExistence type="inferred from homology"/>
<keyword evidence="5 7" id="KW-0472">Membrane</keyword>
<protein>
    <submittedName>
        <fullName evidence="8">Cytochrome c oxidase assembly protein</fullName>
    </submittedName>
</protein>
<sequence>MNFFPHLRLAAQRCEGAAARLTTRPCSYRAWSVNNSVRRHPAQGRRYATEAGPSSSSSSSTQQPPPQRPISPQQAFASRDEMYRRRNRSLLMYTTAVIIVGVGVTYAAVPLYRMFCAATGFAGTPKVGMGKFEADRMVPVEEAKRIKVHFNADKSDSLPWSFVPQQKHISVLPGESSLAFYKARNTSEKDIIGIATYNVTPDRVAPYFAKVECFCFEEQKLLAGEEVDMPLLFFIDKDILDDPTCRNLDDVVLSYTFFRARRNAQGHLEPDAPDDVVQASQGFDKYEMAPRVADRDKENAA</sequence>
<evidence type="ECO:0000256" key="2">
    <source>
        <dbReference type="ARBA" id="ARBA00004243"/>
    </source>
</evidence>
<feature type="region of interest" description="Disordered" evidence="6">
    <location>
        <begin position="269"/>
        <end position="301"/>
    </location>
</feature>
<evidence type="ECO:0000256" key="3">
    <source>
        <dbReference type="ARBA" id="ARBA00022692"/>
    </source>
</evidence>
<dbReference type="GO" id="GO:0005759">
    <property type="term" value="C:mitochondrial matrix"/>
    <property type="evidence" value="ECO:0007669"/>
    <property type="project" value="UniProtKB-ARBA"/>
</dbReference>
<dbReference type="AlphaFoldDB" id="A0A9P3LBJ7"/>
<dbReference type="PANTHER" id="PTHR21320">
    <property type="entry name" value="CYTOCHROME C OXIDASE ASSEMBLY PROTEIN COX11-RELATED"/>
    <property type="match status" value="1"/>
</dbReference>
<dbReference type="EMBL" id="BPQB01000010">
    <property type="protein sequence ID" value="GJE88629.1"/>
    <property type="molecule type" value="Genomic_DNA"/>
</dbReference>